<evidence type="ECO:0000256" key="5">
    <source>
        <dbReference type="ARBA" id="ARBA00022454"/>
    </source>
</evidence>
<dbReference type="InParanoid" id="A0A6J2UWP4"/>
<evidence type="ECO:0000256" key="9">
    <source>
        <dbReference type="ARBA" id="ARBA00031456"/>
    </source>
</evidence>
<keyword evidence="6 10" id="KW-0175">Coiled coil</keyword>
<evidence type="ECO:0000256" key="6">
    <source>
        <dbReference type="ARBA" id="ARBA00023054"/>
    </source>
</evidence>
<dbReference type="AlphaFoldDB" id="A0A6J2UWP4"/>
<comment type="subcellular location">
    <subcellularLocation>
        <location evidence="2">Chromosome</location>
        <location evidence="2">Centromere</location>
    </subcellularLocation>
    <subcellularLocation>
        <location evidence="1">Nucleus</location>
    </subcellularLocation>
</comment>
<keyword evidence="8" id="KW-0137">Centromere</keyword>
<evidence type="ECO:0000256" key="8">
    <source>
        <dbReference type="ARBA" id="ARBA00023328"/>
    </source>
</evidence>
<proteinExistence type="inferred from homology"/>
<dbReference type="InterPro" id="IPR025214">
    <property type="entry name" value="CENP-U"/>
</dbReference>
<keyword evidence="7" id="KW-0539">Nucleus</keyword>
<reference evidence="13" key="1">
    <citation type="submission" date="2025-08" db="UniProtKB">
        <authorList>
            <consortium name="RefSeq"/>
        </authorList>
    </citation>
    <scope>IDENTIFICATION</scope>
</reference>
<dbReference type="CTD" id="79682"/>
<keyword evidence="5" id="KW-0158">Chromosome</keyword>
<feature type="coiled-coil region" evidence="10">
    <location>
        <begin position="318"/>
        <end position="366"/>
    </location>
</feature>
<feature type="compositionally biased region" description="Polar residues" evidence="11">
    <location>
        <begin position="169"/>
        <end position="192"/>
    </location>
</feature>
<evidence type="ECO:0000256" key="10">
    <source>
        <dbReference type="SAM" id="Coils"/>
    </source>
</evidence>
<feature type="compositionally biased region" description="Basic residues" evidence="11">
    <location>
        <begin position="204"/>
        <end position="217"/>
    </location>
</feature>
<dbReference type="GO" id="GO:0005634">
    <property type="term" value="C:nucleus"/>
    <property type="evidence" value="ECO:0007669"/>
    <property type="project" value="UniProtKB-SubCell"/>
</dbReference>
<dbReference type="PANTHER" id="PTHR32222">
    <property type="entry name" value="CENTROMERE PROTEIN U"/>
    <property type="match status" value="1"/>
</dbReference>
<dbReference type="OrthoDB" id="8959258at2759"/>
<accession>A0A6J2UWP4</accession>
<feature type="region of interest" description="Disordered" evidence="11">
    <location>
        <begin position="12"/>
        <end position="33"/>
    </location>
</feature>
<keyword evidence="12" id="KW-1185">Reference proteome</keyword>
<evidence type="ECO:0000256" key="1">
    <source>
        <dbReference type="ARBA" id="ARBA00004123"/>
    </source>
</evidence>
<dbReference type="GeneID" id="115806772"/>
<evidence type="ECO:0000256" key="7">
    <source>
        <dbReference type="ARBA" id="ARBA00023242"/>
    </source>
</evidence>
<evidence type="ECO:0000313" key="12">
    <source>
        <dbReference type="Proteomes" id="UP000504632"/>
    </source>
</evidence>
<dbReference type="FunCoup" id="A0A6J2UWP4">
    <property type="interactions" value="711"/>
</dbReference>
<protein>
    <recommendedName>
        <fullName evidence="4">Centromere protein U</fullName>
    </recommendedName>
    <alternativeName>
        <fullName evidence="9">MLF1-interacting protein</fullName>
    </alternativeName>
</protein>
<gene>
    <name evidence="13" type="primary">cenpu</name>
</gene>
<name>A0A6J2UWP4_CHACN</name>
<dbReference type="Proteomes" id="UP000504632">
    <property type="component" value="Chromosome 3"/>
</dbReference>
<comment type="similarity">
    <text evidence="3">Belongs to the CENP-U/AME1 family.</text>
</comment>
<dbReference type="GO" id="GO:0000775">
    <property type="term" value="C:chromosome, centromeric region"/>
    <property type="evidence" value="ECO:0007669"/>
    <property type="project" value="UniProtKB-SubCell"/>
</dbReference>
<dbReference type="RefSeq" id="XP_030623496.1">
    <property type="nucleotide sequence ID" value="XM_030767636.1"/>
</dbReference>
<evidence type="ECO:0000256" key="11">
    <source>
        <dbReference type="SAM" id="MobiDB-lite"/>
    </source>
</evidence>
<dbReference type="PANTHER" id="PTHR32222:SF1">
    <property type="entry name" value="CENTROMERE PROTEIN U"/>
    <property type="match status" value="1"/>
</dbReference>
<evidence type="ECO:0000256" key="4">
    <source>
        <dbReference type="ARBA" id="ARBA00016402"/>
    </source>
</evidence>
<feature type="compositionally biased region" description="Polar residues" evidence="11">
    <location>
        <begin position="115"/>
        <end position="135"/>
    </location>
</feature>
<evidence type="ECO:0000313" key="13">
    <source>
        <dbReference type="RefSeq" id="XP_030623496.1"/>
    </source>
</evidence>
<evidence type="ECO:0000256" key="3">
    <source>
        <dbReference type="ARBA" id="ARBA00010440"/>
    </source>
</evidence>
<feature type="compositionally biased region" description="Basic and acidic residues" evidence="11">
    <location>
        <begin position="224"/>
        <end position="234"/>
    </location>
</feature>
<sequence length="433" mass="47871">MTKTLKRVQQELRNNRLKTTGDPAESPGTPLDVSSIEKASFLQGEQFLNHGNPLHSTALEDDFSPGLPQDKGTLSQKKINKVKTRRAGQGDVETPKRPTHTGRKPETNGKGDGGVQQNHSAQQNTQRSSRQTGTGAKSKARPLQTVLEDRPSSVSQTASSDETSHQSEDANTASKNTPAPTSMQGRPSLSSEELTDEDASFHPSSKKSKPGHGRQTRKSLSTNREPRSAREQNRKSSSGSSDGGGLTGKQKHKVRHERNPTDLDVVLDSFQDFVSEYKKTVDSDTVNQAIDALSSSFGDQLTETITATKELGNIKRKNAKINRAINLKRTKLMEAKNELIKSEAHMRRLQKGRDELEQRLTDLRKAWSFLSHLAKLHRSYLQHCNTHPDEEPVYGPSCMPALLLEARGMLGAEHQPKTINEKLQQILDQADSK</sequence>
<feature type="region of interest" description="Disordered" evidence="11">
    <location>
        <begin position="48"/>
        <end position="260"/>
    </location>
</feature>
<dbReference type="Pfam" id="PF13097">
    <property type="entry name" value="CENP-U"/>
    <property type="match status" value="1"/>
</dbReference>
<organism evidence="12 13">
    <name type="scientific">Chanos chanos</name>
    <name type="common">Milkfish</name>
    <name type="synonym">Mugil chanos</name>
    <dbReference type="NCBI Taxonomy" id="29144"/>
    <lineage>
        <taxon>Eukaryota</taxon>
        <taxon>Metazoa</taxon>
        <taxon>Chordata</taxon>
        <taxon>Craniata</taxon>
        <taxon>Vertebrata</taxon>
        <taxon>Euteleostomi</taxon>
        <taxon>Actinopterygii</taxon>
        <taxon>Neopterygii</taxon>
        <taxon>Teleostei</taxon>
        <taxon>Ostariophysi</taxon>
        <taxon>Gonorynchiformes</taxon>
        <taxon>Chanidae</taxon>
        <taxon>Chanos</taxon>
    </lineage>
</organism>
<evidence type="ECO:0000256" key="2">
    <source>
        <dbReference type="ARBA" id="ARBA00004584"/>
    </source>
</evidence>
<feature type="compositionally biased region" description="Polar residues" evidence="11">
    <location>
        <begin position="152"/>
        <end position="161"/>
    </location>
</feature>